<proteinExistence type="predicted"/>
<dbReference type="PANTHER" id="PTHR45138:SF9">
    <property type="entry name" value="DIGUANYLATE CYCLASE DGCM-RELATED"/>
    <property type="match status" value="1"/>
</dbReference>
<evidence type="ECO:0000313" key="4">
    <source>
        <dbReference type="Proteomes" id="UP000224563"/>
    </source>
</evidence>
<keyword evidence="1" id="KW-1133">Transmembrane helix</keyword>
<keyword evidence="1" id="KW-0472">Membrane</keyword>
<feature type="transmembrane region" description="Helical" evidence="1">
    <location>
        <begin position="72"/>
        <end position="92"/>
    </location>
</feature>
<dbReference type="SUPFAM" id="SSF55073">
    <property type="entry name" value="Nucleotide cyclase"/>
    <property type="match status" value="1"/>
</dbReference>
<reference evidence="3 4" key="2">
    <citation type="submission" date="2017-10" db="EMBL/GenBank/DDBJ databases">
        <authorList>
            <person name="Banno H."/>
            <person name="Chua N.-H."/>
        </authorList>
    </citation>
    <scope>NUCLEOTIDE SEQUENCE [LARGE SCALE GENOMIC DNA]</scope>
    <source>
        <strain evidence="3 4">JK623</strain>
    </source>
</reference>
<evidence type="ECO:0000313" key="3">
    <source>
        <dbReference type="EMBL" id="PHU38314.1"/>
    </source>
</evidence>
<feature type="transmembrane region" description="Helical" evidence="1">
    <location>
        <begin position="142"/>
        <end position="161"/>
    </location>
</feature>
<dbReference type="InterPro" id="IPR043128">
    <property type="entry name" value="Rev_trsase/Diguanyl_cyclase"/>
</dbReference>
<dbReference type="EMBL" id="PDYG01000011">
    <property type="protein sequence ID" value="PHU38314.1"/>
    <property type="molecule type" value="Genomic_DNA"/>
</dbReference>
<sequence length="379" mass="43416">MNRILVAANLIAALFIVVIAIGLYQVPKKALKPTRRFRYCMWMTFAGLMVEIVTCVLEGRSEWNLLLCGSNYLASILTDCIVITYSFYLYDLISESSKTFTKRFAYAVSALCLLDICILTVLTLSGKLFHIQNGYFEAGSCYSYMGVIPGICFIAMIFLYIFEFRNFRIQNKIFVVLIVLVPVLGSIILTMDKNIRYGYMVSALSMNVIYVIIQSRLVAEAAADARLYNEISCRDYLTELRNRRGFQEYMDSVDEHKEIGIAFIDINSLKETNDTQGHEAGDRLIRRVAELIRKGIPTGIPCRISGDEFICVIENISDKKLSELMDGFRQLLRQNERIAAVGYAHGQKKQIGELIKASEQMMYEDKEDYYRETGRNRRR</sequence>
<keyword evidence="4" id="KW-1185">Reference proteome</keyword>
<feature type="transmembrane region" description="Helical" evidence="1">
    <location>
        <begin position="6"/>
        <end position="27"/>
    </location>
</feature>
<dbReference type="Gene3D" id="3.30.70.270">
    <property type="match status" value="1"/>
</dbReference>
<organism evidence="3 4">
    <name type="scientific">Agathobacter ruminis</name>
    <dbReference type="NCBI Taxonomy" id="1712665"/>
    <lineage>
        <taxon>Bacteria</taxon>
        <taxon>Bacillati</taxon>
        <taxon>Bacillota</taxon>
        <taxon>Clostridia</taxon>
        <taxon>Lachnospirales</taxon>
        <taxon>Lachnospiraceae</taxon>
        <taxon>Agathobacter</taxon>
    </lineage>
</organism>
<evidence type="ECO:0000259" key="2">
    <source>
        <dbReference type="PROSITE" id="PS50887"/>
    </source>
</evidence>
<feature type="domain" description="GGDEF" evidence="2">
    <location>
        <begin position="257"/>
        <end position="379"/>
    </location>
</feature>
<feature type="transmembrane region" description="Helical" evidence="1">
    <location>
        <begin position="104"/>
        <end position="122"/>
    </location>
</feature>
<name>A0A2G3E4Y4_9FIRM</name>
<dbReference type="Pfam" id="PF00990">
    <property type="entry name" value="GGDEF"/>
    <property type="match status" value="1"/>
</dbReference>
<reference evidence="3 4" key="1">
    <citation type="submission" date="2017-10" db="EMBL/GenBank/DDBJ databases">
        <title>Resolving the taxonomy of Roseburia spp., Eubacterium rectale and Agathobacter spp. through phylogenomic analysis.</title>
        <authorList>
            <person name="Sheridan P.O."/>
            <person name="Walker A.W."/>
            <person name="Duncan S.H."/>
            <person name="Scott K.P."/>
            <person name="Toole P.W.O."/>
            <person name="Luis P."/>
            <person name="Flint H.J."/>
        </authorList>
    </citation>
    <scope>NUCLEOTIDE SEQUENCE [LARGE SCALE GENOMIC DNA]</scope>
    <source>
        <strain evidence="3 4">JK623</strain>
    </source>
</reference>
<dbReference type="Proteomes" id="UP000224563">
    <property type="component" value="Unassembled WGS sequence"/>
</dbReference>
<dbReference type="PANTHER" id="PTHR45138">
    <property type="entry name" value="REGULATORY COMPONENTS OF SENSORY TRANSDUCTION SYSTEM"/>
    <property type="match status" value="1"/>
</dbReference>
<dbReference type="InterPro" id="IPR050469">
    <property type="entry name" value="Diguanylate_Cyclase"/>
</dbReference>
<dbReference type="RefSeq" id="WP_099385626.1">
    <property type="nucleotide sequence ID" value="NZ_JANSWH010000081.1"/>
</dbReference>
<evidence type="ECO:0000256" key="1">
    <source>
        <dbReference type="SAM" id="Phobius"/>
    </source>
</evidence>
<dbReference type="SMART" id="SM00267">
    <property type="entry name" value="GGDEF"/>
    <property type="match status" value="1"/>
</dbReference>
<dbReference type="AlphaFoldDB" id="A0A2G3E4Y4"/>
<dbReference type="PROSITE" id="PS50887">
    <property type="entry name" value="GGDEF"/>
    <property type="match status" value="1"/>
</dbReference>
<dbReference type="InterPro" id="IPR000160">
    <property type="entry name" value="GGDEF_dom"/>
</dbReference>
<feature type="transmembrane region" description="Helical" evidence="1">
    <location>
        <begin position="39"/>
        <end position="60"/>
    </location>
</feature>
<comment type="caution">
    <text evidence="3">The sequence shown here is derived from an EMBL/GenBank/DDBJ whole genome shotgun (WGS) entry which is preliminary data.</text>
</comment>
<dbReference type="GO" id="GO:0052621">
    <property type="term" value="F:diguanylate cyclase activity"/>
    <property type="evidence" value="ECO:0007669"/>
    <property type="project" value="TreeGrafter"/>
</dbReference>
<accession>A0A2G3E4Y4</accession>
<protein>
    <recommendedName>
        <fullName evidence="2">GGDEF domain-containing protein</fullName>
    </recommendedName>
</protein>
<dbReference type="CDD" id="cd01949">
    <property type="entry name" value="GGDEF"/>
    <property type="match status" value="1"/>
</dbReference>
<feature type="transmembrane region" description="Helical" evidence="1">
    <location>
        <begin position="173"/>
        <end position="191"/>
    </location>
</feature>
<keyword evidence="1" id="KW-0812">Transmembrane</keyword>
<dbReference type="InterPro" id="IPR029787">
    <property type="entry name" value="Nucleotide_cyclase"/>
</dbReference>
<gene>
    <name evidence="3" type="ORF">CSX02_03270</name>
</gene>
<feature type="transmembrane region" description="Helical" evidence="1">
    <location>
        <begin position="197"/>
        <end position="213"/>
    </location>
</feature>
<dbReference type="NCBIfam" id="TIGR00254">
    <property type="entry name" value="GGDEF"/>
    <property type="match status" value="1"/>
</dbReference>